<accession>A0ABX2H7Y1</accession>
<evidence type="ECO:0000313" key="3">
    <source>
        <dbReference type="Proteomes" id="UP001644719"/>
    </source>
</evidence>
<dbReference type="Proteomes" id="UP001644719">
    <property type="component" value="Unassembled WGS sequence"/>
</dbReference>
<proteinExistence type="predicted"/>
<comment type="caution">
    <text evidence="2">The sequence shown here is derived from an EMBL/GenBank/DDBJ whole genome shotgun (WGS) entry which is preliminary data.</text>
</comment>
<dbReference type="Pfam" id="PF19538">
    <property type="entry name" value="DUF6062"/>
    <property type="match status" value="1"/>
</dbReference>
<dbReference type="InterPro" id="IPR045706">
    <property type="entry name" value="DUF6062"/>
</dbReference>
<evidence type="ECO:0008006" key="4">
    <source>
        <dbReference type="Google" id="ProtNLM"/>
    </source>
</evidence>
<keyword evidence="3" id="KW-1185">Reference proteome</keyword>
<sequence length="257" mass="30224">MKEKLYTIPLMDAFKAEDECPFCFVERQLEQHAMDFVLGAGASYMEDDVRAETDKMGFCRTHYKKMYDYGNRLGAGLILKTHFQYKTKELHEQIRIFAPSRASVFSRFKKENTDTDAPKTSLGVWVKEQEDTCYICNFYKDTYARYLDTFFELFKKKQEFLPLFETCKGFCIPHFGDLVETAESALSDKEKKAFYTILFPMMEQNMQRLSDDLDWFCDKFDYRNKDADWRTSKDALPRGMQKAAGGYPADEPYTMDK</sequence>
<evidence type="ECO:0000256" key="1">
    <source>
        <dbReference type="SAM" id="MobiDB-lite"/>
    </source>
</evidence>
<dbReference type="RefSeq" id="WP_173770000.1">
    <property type="nucleotide sequence ID" value="NZ_JAAITS010000036.1"/>
</dbReference>
<feature type="region of interest" description="Disordered" evidence="1">
    <location>
        <begin position="238"/>
        <end position="257"/>
    </location>
</feature>
<name>A0ABX2H7Y1_9FIRM</name>
<gene>
    <name evidence="2" type="ORF">G5B17_12895</name>
</gene>
<dbReference type="EMBL" id="JAAITS010000036">
    <property type="protein sequence ID" value="NSG86285.1"/>
    <property type="molecule type" value="Genomic_DNA"/>
</dbReference>
<organism evidence="2 3">
    <name type="scientific">Blautia faecis</name>
    <dbReference type="NCBI Taxonomy" id="871665"/>
    <lineage>
        <taxon>Bacteria</taxon>
        <taxon>Bacillati</taxon>
        <taxon>Bacillota</taxon>
        <taxon>Clostridia</taxon>
        <taxon>Lachnospirales</taxon>
        <taxon>Lachnospiraceae</taxon>
        <taxon>Blautia</taxon>
    </lineage>
</organism>
<protein>
    <recommendedName>
        <fullName evidence="4">ABC transporter substrate-binding protein</fullName>
    </recommendedName>
</protein>
<evidence type="ECO:0000313" key="2">
    <source>
        <dbReference type="EMBL" id="NSG86285.1"/>
    </source>
</evidence>
<reference evidence="2 3" key="1">
    <citation type="journal article" date="2020" name="Cell Host Microbe">
        <title>Functional and Genomic Variation between Human-Derived Isolates of Lachnospiraceae Reveals Inter- and Intra-Species Diversity.</title>
        <authorList>
            <person name="Sorbara M.T."/>
            <person name="Littmann E.R."/>
            <person name="Fontana E."/>
            <person name="Moody T.U."/>
            <person name="Kohout C.E."/>
            <person name="Gjonbalaj M."/>
            <person name="Eaton V."/>
            <person name="Seok R."/>
            <person name="Leiner I.M."/>
            <person name="Pamer E.G."/>
        </authorList>
    </citation>
    <scope>NUCLEOTIDE SEQUENCE [LARGE SCALE GENOMIC DNA]</scope>
    <source>
        <strain evidence="2 3">MSK.17.74</strain>
    </source>
</reference>